<dbReference type="Proteomes" id="UP000178485">
    <property type="component" value="Chromosome i"/>
</dbReference>
<dbReference type="STRING" id="1642646.ING2E5A_1172"/>
<dbReference type="KEGG" id="pmuc:ING2E5A_1172"/>
<accession>A0A1G4G688</accession>
<evidence type="ECO:0000313" key="3">
    <source>
        <dbReference type="Proteomes" id="UP000178485"/>
    </source>
</evidence>
<dbReference type="EMBL" id="LT608328">
    <property type="protein sequence ID" value="SCM57074.1"/>
    <property type="molecule type" value="Genomic_DNA"/>
</dbReference>
<evidence type="ECO:0008006" key="4">
    <source>
        <dbReference type="Google" id="ProtNLM"/>
    </source>
</evidence>
<feature type="chain" id="PRO_5009603859" description="Beta-lactamase-inhibitor-like PepSY-like domain-containing protein" evidence="1">
    <location>
        <begin position="21"/>
        <end position="146"/>
    </location>
</feature>
<protein>
    <recommendedName>
        <fullName evidence="4">Beta-lactamase-inhibitor-like PepSY-like domain-containing protein</fullName>
    </recommendedName>
</protein>
<gene>
    <name evidence="2" type="ORF">ING2E5A_1172</name>
</gene>
<name>A0A1G4G688_9BACT</name>
<dbReference type="AlphaFoldDB" id="A0A1G4G688"/>
<organism evidence="2 3">
    <name type="scientific">Petrimonas mucosa</name>
    <dbReference type="NCBI Taxonomy" id="1642646"/>
    <lineage>
        <taxon>Bacteria</taxon>
        <taxon>Pseudomonadati</taxon>
        <taxon>Bacteroidota</taxon>
        <taxon>Bacteroidia</taxon>
        <taxon>Bacteroidales</taxon>
        <taxon>Dysgonomonadaceae</taxon>
        <taxon>Petrimonas</taxon>
    </lineage>
</organism>
<evidence type="ECO:0000256" key="1">
    <source>
        <dbReference type="SAM" id="SignalP"/>
    </source>
</evidence>
<keyword evidence="3" id="KW-1185">Reference proteome</keyword>
<sequence length="146" mass="16711">MKKILSITLMMLAFAAGTSAQQLEKLFEKYMEDERFNYVYQKKPGMVERLNDAGSPDLWVFEKSNASLGRRMLTLNGGEKSLEESFTREVETALKADKYEQVSIVRNGKNRVETYEKITDQGIAKVNFIKNPGNIMVTLNLYAQKK</sequence>
<reference evidence="2 3" key="1">
    <citation type="submission" date="2016-08" db="EMBL/GenBank/DDBJ databases">
        <authorList>
            <person name="Seilhamer J.J."/>
        </authorList>
    </citation>
    <scope>NUCLEOTIDE SEQUENCE [LARGE SCALE GENOMIC DNA]</scope>
    <source>
        <strain evidence="2">ING2-E5A</strain>
    </source>
</reference>
<feature type="signal peptide" evidence="1">
    <location>
        <begin position="1"/>
        <end position="20"/>
    </location>
</feature>
<keyword evidence="1" id="KW-0732">Signal</keyword>
<evidence type="ECO:0000313" key="2">
    <source>
        <dbReference type="EMBL" id="SCM57074.1"/>
    </source>
</evidence>
<proteinExistence type="predicted"/>
<dbReference type="RefSeq" id="WP_083373208.1">
    <property type="nucleotide sequence ID" value="NZ_DUQN01000061.1"/>
</dbReference>